<dbReference type="InterPro" id="IPR041700">
    <property type="entry name" value="OMP_b-brl_3"/>
</dbReference>
<dbReference type="InterPro" id="IPR036942">
    <property type="entry name" value="Beta-barrel_TonB_sf"/>
</dbReference>
<comment type="caution">
    <text evidence="8">The sequence shown here is derived from an EMBL/GenBank/DDBJ whole genome shotgun (WGS) entry which is preliminary data.</text>
</comment>
<evidence type="ECO:0000256" key="5">
    <source>
        <dbReference type="SAM" id="Phobius"/>
    </source>
</evidence>
<dbReference type="InterPro" id="IPR037066">
    <property type="entry name" value="Plug_dom_sf"/>
</dbReference>
<feature type="compositionally biased region" description="Basic and acidic residues" evidence="4">
    <location>
        <begin position="852"/>
        <end position="861"/>
    </location>
</feature>
<dbReference type="GO" id="GO:0009279">
    <property type="term" value="C:cell outer membrane"/>
    <property type="evidence" value="ECO:0007669"/>
    <property type="project" value="UniProtKB-SubCell"/>
</dbReference>
<keyword evidence="5" id="KW-0812">Transmembrane</keyword>
<evidence type="ECO:0000259" key="7">
    <source>
        <dbReference type="Pfam" id="PF14905"/>
    </source>
</evidence>
<dbReference type="AlphaFoldDB" id="A0AAE3H7N3"/>
<dbReference type="Gene3D" id="2.170.130.10">
    <property type="entry name" value="TonB-dependent receptor, plug domain"/>
    <property type="match status" value="1"/>
</dbReference>
<dbReference type="Pfam" id="PF13715">
    <property type="entry name" value="CarbopepD_reg_2"/>
    <property type="match status" value="1"/>
</dbReference>
<sequence length="877" mass="96404">MAYAQNHRLLTFYPHLSFIYLILGNVKLFDVSFVIDLLSKNYYMTKYFTSILFFICSFAIAQMPTATQGGDGKIMGTLIDSVAKTPVEFATLSLYKTTDMVKPIDGTLTDEKGKFTIKNVPNGKFAIKFSSIGFKDKIVFLEEITAKNRSITLKDIFMSTDAKLLNEVVVTGQGAVIEEKVDRLVYNADKDITAKGGDAADILRKVPLLSVDLDGNVSLRGSSNIRVLINNKPSTIMAASIADALKQIPADQIKTVEVITSPSAKYDAEGSSGIINIITKKNNLEGYSLNTDIGGGNRGANLGLNGSLRTGKFGMTLGGFGRANFNPSETTFEQITKGTVNTFRTSQRGNAKDEMVFGRYTLGADYDISKTKSLSAGARFGTRSFNRNQDLTIERFENLTQLSNTNQRIISENPSNSWDFNIDYLHVIKPQKELSISTLYSRSTANSDFTNTPLGNAELERLALTNRNDNINQEYTVQVDYQTPIKKNQLVEFGGKGIFREVNSDFSYLVGGNLINDPKRPNGSLDYNQNIGAAYLAYTYTSKSKYTFKAGTRYEITDIFATQNNSTEIDIEPYNILVPNVNISKTFGGKYTVKTGYNRRIQRPGLQQLNPNVNLVNPQNIQQGNPELRPELTDNIEASVSASIKKIYLNMSVFTRLTGNAITQVATPSGTEDGVVITTFQNIGNDKAYGVNFSGNLSLTSKWMINAGIESFYNYITGQTTSAAGVSIPVANEGWNHNGRLMSFITLKKGWQVQAFSFVRGSRVLPMGRQGGFGFYSLGARKEFKNKKGSIGLSTQNFLQNAMKIRTTMESPLFTQNSVNYMFNRGISLNLSYKLGKMGADAMMPKKRAKGVKNDDVKDGGGETTGQQGGGAPAGRN</sequence>
<keyword evidence="3" id="KW-0998">Cell outer membrane</keyword>
<dbReference type="SUPFAM" id="SSF56935">
    <property type="entry name" value="Porins"/>
    <property type="match status" value="1"/>
</dbReference>
<dbReference type="Pfam" id="PF14905">
    <property type="entry name" value="OMP_b-brl_3"/>
    <property type="match status" value="1"/>
</dbReference>
<dbReference type="Gene3D" id="2.60.40.1120">
    <property type="entry name" value="Carboxypeptidase-like, regulatory domain"/>
    <property type="match status" value="1"/>
</dbReference>
<feature type="compositionally biased region" description="Gly residues" evidence="4">
    <location>
        <begin position="862"/>
        <end position="877"/>
    </location>
</feature>
<feature type="domain" description="TonB-dependent receptor plug" evidence="6">
    <location>
        <begin position="194"/>
        <end position="273"/>
    </location>
</feature>
<keyword evidence="9" id="KW-1185">Reference proteome</keyword>
<feature type="transmembrane region" description="Helical" evidence="5">
    <location>
        <begin position="12"/>
        <end position="35"/>
    </location>
</feature>
<feature type="region of interest" description="Disordered" evidence="4">
    <location>
        <begin position="846"/>
        <end position="877"/>
    </location>
</feature>
<feature type="domain" description="Outer membrane protein beta-barrel" evidence="7">
    <location>
        <begin position="429"/>
        <end position="833"/>
    </location>
</feature>
<feature type="transmembrane region" description="Helical" evidence="5">
    <location>
        <begin position="47"/>
        <end position="65"/>
    </location>
</feature>
<protein>
    <submittedName>
        <fullName evidence="8">TonB-dependent receptor</fullName>
    </submittedName>
</protein>
<reference evidence="8 9" key="1">
    <citation type="submission" date="2018-11" db="EMBL/GenBank/DDBJ databases">
        <title>Novel bacteria species description.</title>
        <authorList>
            <person name="Han J.-H."/>
        </authorList>
    </citation>
    <scope>NUCLEOTIDE SEQUENCE [LARGE SCALE GENOMIC DNA]</scope>
    <source>
        <strain evidence="8 9">KCTC23259</strain>
    </source>
</reference>
<dbReference type="Pfam" id="PF07715">
    <property type="entry name" value="Plug"/>
    <property type="match status" value="1"/>
</dbReference>
<gene>
    <name evidence="8" type="ORF">EGI31_23950</name>
</gene>
<dbReference type="PANTHER" id="PTHR40980">
    <property type="entry name" value="PLUG DOMAIN-CONTAINING PROTEIN"/>
    <property type="match status" value="1"/>
</dbReference>
<evidence type="ECO:0000313" key="8">
    <source>
        <dbReference type="EMBL" id="MCP9766002.1"/>
    </source>
</evidence>
<evidence type="ECO:0000313" key="9">
    <source>
        <dbReference type="Proteomes" id="UP001204144"/>
    </source>
</evidence>
<evidence type="ECO:0000256" key="4">
    <source>
        <dbReference type="SAM" id="MobiDB-lite"/>
    </source>
</evidence>
<proteinExistence type="predicted"/>
<comment type="subcellular location">
    <subcellularLocation>
        <location evidence="1">Cell outer membrane</location>
    </subcellularLocation>
</comment>
<keyword evidence="5" id="KW-1133">Transmembrane helix</keyword>
<dbReference type="InterPro" id="IPR008969">
    <property type="entry name" value="CarboxyPept-like_regulatory"/>
</dbReference>
<evidence type="ECO:0000256" key="2">
    <source>
        <dbReference type="ARBA" id="ARBA00023136"/>
    </source>
</evidence>
<dbReference type="Proteomes" id="UP001204144">
    <property type="component" value="Unassembled WGS sequence"/>
</dbReference>
<dbReference type="Gene3D" id="2.40.170.20">
    <property type="entry name" value="TonB-dependent receptor, beta-barrel domain"/>
    <property type="match status" value="1"/>
</dbReference>
<dbReference type="SUPFAM" id="SSF49464">
    <property type="entry name" value="Carboxypeptidase regulatory domain-like"/>
    <property type="match status" value="1"/>
</dbReference>
<evidence type="ECO:0000256" key="3">
    <source>
        <dbReference type="ARBA" id="ARBA00023237"/>
    </source>
</evidence>
<accession>A0AAE3H7N3</accession>
<dbReference type="EMBL" id="RJUF01000194">
    <property type="protein sequence ID" value="MCP9766002.1"/>
    <property type="molecule type" value="Genomic_DNA"/>
</dbReference>
<dbReference type="PANTHER" id="PTHR40980:SF4">
    <property type="entry name" value="TONB-DEPENDENT RECEPTOR-LIKE BETA-BARREL DOMAIN-CONTAINING PROTEIN"/>
    <property type="match status" value="1"/>
</dbReference>
<dbReference type="InterPro" id="IPR012910">
    <property type="entry name" value="Plug_dom"/>
</dbReference>
<name>A0AAE3H7N3_9BACT</name>
<keyword evidence="8" id="KW-0675">Receptor</keyword>
<keyword evidence="2 5" id="KW-0472">Membrane</keyword>
<organism evidence="8 9">
    <name type="scientific">Lacihabitans soyangensis</name>
    <dbReference type="NCBI Taxonomy" id="869394"/>
    <lineage>
        <taxon>Bacteria</taxon>
        <taxon>Pseudomonadati</taxon>
        <taxon>Bacteroidota</taxon>
        <taxon>Cytophagia</taxon>
        <taxon>Cytophagales</taxon>
        <taxon>Leadbetterellaceae</taxon>
        <taxon>Lacihabitans</taxon>
    </lineage>
</organism>
<evidence type="ECO:0000259" key="6">
    <source>
        <dbReference type="Pfam" id="PF07715"/>
    </source>
</evidence>
<evidence type="ECO:0000256" key="1">
    <source>
        <dbReference type="ARBA" id="ARBA00004442"/>
    </source>
</evidence>